<evidence type="ECO:0000256" key="1">
    <source>
        <dbReference type="ARBA" id="ARBA00022801"/>
    </source>
</evidence>
<organism evidence="3 5">
    <name type="scientific">Picrophilus torridus (strain ATCC 700027 / DSM 9790 / JCM 10055 / NBRC 100828 / KAW 2/3)</name>
    <dbReference type="NCBI Taxonomy" id="1122961"/>
    <lineage>
        <taxon>Archaea</taxon>
        <taxon>Methanobacteriati</taxon>
        <taxon>Thermoplasmatota</taxon>
        <taxon>Thermoplasmata</taxon>
        <taxon>Thermoplasmatales</taxon>
        <taxon>Picrophilaceae</taxon>
        <taxon>Picrophilus</taxon>
    </lineage>
</organism>
<accession>A0A8G2L8E4</accession>
<dbReference type="PROSITE" id="PS01227">
    <property type="entry name" value="UPF0012"/>
    <property type="match status" value="1"/>
</dbReference>
<dbReference type="InParanoid" id="Q6KZW3"/>
<protein>
    <submittedName>
        <fullName evidence="3">Carbon-nitrogen hydrolase</fullName>
        <ecNumber evidence="3">3.5.-.-</ecNumber>
    </submittedName>
</protein>
<sequence length="239" mass="27855">MIIKGIQAQRMNYKDAVKYLNDLCFDSDITLMPEKWITERLNNENIENIINILIEKSRNKTIVPGSFSFIDEKLFNRSYIISDGALIGYQDKINLYMGESIYYNPGNKINVFETMHGKIGIAICYDLDFPYYAKILIKKGASLILNPSLIRYEFHNEWHLYVESRSLENRIPVISVNSVSDDFKGDSIAAVPYKYKYGVKIKTFCEKNRDLIIDLKDILYDEIKKRINEDNGIYDFIPP</sequence>
<dbReference type="InterPro" id="IPR036526">
    <property type="entry name" value="C-N_Hydrolase_sf"/>
</dbReference>
<dbReference type="Proteomes" id="UP000192315">
    <property type="component" value="Unassembled WGS sequence"/>
</dbReference>
<dbReference type="OrthoDB" id="41015at2157"/>
<dbReference type="EMBL" id="FWYE01000003">
    <property type="protein sequence ID" value="SMD31364.1"/>
    <property type="molecule type" value="Genomic_DNA"/>
</dbReference>
<proteinExistence type="predicted"/>
<gene>
    <name evidence="3" type="ordered locus">PTO1154</name>
    <name evidence="4" type="ORF">SAMN02745355_1294</name>
</gene>
<evidence type="ECO:0000259" key="2">
    <source>
        <dbReference type="PROSITE" id="PS50263"/>
    </source>
</evidence>
<reference evidence="3 5" key="1">
    <citation type="journal article" date="2004" name="Proc. Natl. Acad. Sci. U.S.A.">
        <title>Genome sequence of Picrophilus torridus and its implications for life around pH 0.</title>
        <authorList>
            <person name="Futterer O."/>
            <person name="Angelov A."/>
            <person name="Liesegang H."/>
            <person name="Gottschalk G."/>
            <person name="Schleper C."/>
            <person name="Schepers B."/>
            <person name="Dock C."/>
            <person name="Antranikian G."/>
            <person name="Liebl W."/>
        </authorList>
    </citation>
    <scope>NUCLEOTIDE SEQUENCE [LARGE SCALE GENOMIC DNA]</scope>
    <source>
        <strain evidence="5">ATCC 700027 / DSM 9790 / JCM 10055 / NBRC 100828</strain>
        <strain evidence="3">DSM 9790</strain>
    </source>
</reference>
<dbReference type="PANTHER" id="PTHR43674">
    <property type="entry name" value="NITRILASE C965.09-RELATED"/>
    <property type="match status" value="1"/>
</dbReference>
<keyword evidence="1 3" id="KW-0378">Hydrolase</keyword>
<feature type="domain" description="CN hydrolase" evidence="2">
    <location>
        <begin position="1"/>
        <end position="225"/>
    </location>
</feature>
<name>Q6KZW3_PICTO</name>
<dbReference type="PaxDb" id="263820-PTO1154"/>
<dbReference type="FunCoup" id="Q6KZW3">
    <property type="interactions" value="131"/>
</dbReference>
<dbReference type="STRING" id="263820.PTO1154"/>
<accession>Q6KZW3</accession>
<dbReference type="InterPro" id="IPR003010">
    <property type="entry name" value="C-N_Hydrolase"/>
</dbReference>
<dbReference type="Pfam" id="PF00795">
    <property type="entry name" value="CN_hydrolase"/>
    <property type="match status" value="1"/>
</dbReference>
<reference evidence="3" key="2">
    <citation type="submission" date="2004-02" db="EMBL/GenBank/DDBJ databases">
        <authorList>
            <person name="Fuetterer O."/>
            <person name="Angelov A."/>
            <person name="Liesegang H."/>
            <person name="Gottschalk G."/>
            <person name="Schleper C."/>
            <person name="Schepers B."/>
            <person name="Dock C."/>
            <person name="Antranikian G."/>
            <person name="Liebl W."/>
        </authorList>
    </citation>
    <scope>NUCLEOTIDE SEQUENCE</scope>
    <source>
        <strain evidence="3">DSM 9790</strain>
    </source>
</reference>
<dbReference type="SUPFAM" id="SSF56317">
    <property type="entry name" value="Carbon-nitrogen hydrolase"/>
    <property type="match status" value="1"/>
</dbReference>
<dbReference type="AlphaFoldDB" id="Q6KZW3"/>
<reference evidence="4 6" key="3">
    <citation type="submission" date="2017-04" db="EMBL/GenBank/DDBJ databases">
        <authorList>
            <person name="Varghese N."/>
            <person name="Submissions S."/>
        </authorList>
    </citation>
    <scope>NUCLEOTIDE SEQUENCE [LARGE SCALE GENOMIC DNA]</scope>
    <source>
        <strain evidence="4 6">DSM 9789</strain>
    </source>
</reference>
<dbReference type="PANTHER" id="PTHR43674:SF2">
    <property type="entry name" value="BETA-UREIDOPROPIONASE"/>
    <property type="match status" value="1"/>
</dbReference>
<dbReference type="GO" id="GO:0050126">
    <property type="term" value="F:N-carbamoylputrescine amidase activity"/>
    <property type="evidence" value="ECO:0007669"/>
    <property type="project" value="TreeGrafter"/>
</dbReference>
<keyword evidence="6" id="KW-1185">Reference proteome</keyword>
<dbReference type="CDD" id="cd07197">
    <property type="entry name" value="nitrilase"/>
    <property type="match status" value="1"/>
</dbReference>
<dbReference type="EMBL" id="AE017261">
    <property type="protein sequence ID" value="AAT43739.1"/>
    <property type="molecule type" value="Genomic_DNA"/>
</dbReference>
<dbReference type="HOGENOM" id="CLU_030130_3_1_2"/>
<evidence type="ECO:0000313" key="5">
    <source>
        <dbReference type="Proteomes" id="UP000000438"/>
    </source>
</evidence>
<evidence type="ECO:0000313" key="4">
    <source>
        <dbReference type="EMBL" id="SMD31364.1"/>
    </source>
</evidence>
<dbReference type="eggNOG" id="arCOG00062">
    <property type="taxonomic scope" value="Archaea"/>
</dbReference>
<dbReference type="Proteomes" id="UP000000438">
    <property type="component" value="Chromosome"/>
</dbReference>
<dbReference type="InterPro" id="IPR050345">
    <property type="entry name" value="Aliph_Amidase/BUP"/>
</dbReference>
<dbReference type="GeneID" id="2844571"/>
<dbReference type="GO" id="GO:0033388">
    <property type="term" value="P:putrescine biosynthetic process from arginine"/>
    <property type="evidence" value="ECO:0007669"/>
    <property type="project" value="TreeGrafter"/>
</dbReference>
<dbReference type="EC" id="3.5.-.-" evidence="3"/>
<evidence type="ECO:0000313" key="6">
    <source>
        <dbReference type="Proteomes" id="UP000192315"/>
    </source>
</evidence>
<dbReference type="InterPro" id="IPR001110">
    <property type="entry name" value="UPF0012_CS"/>
</dbReference>
<evidence type="ECO:0000313" key="3">
    <source>
        <dbReference type="EMBL" id="AAT43739.1"/>
    </source>
</evidence>
<dbReference type="RefSeq" id="WP_011177955.1">
    <property type="nucleotide sequence ID" value="NC_005877.1"/>
</dbReference>
<dbReference type="KEGG" id="pto:PTO1154"/>
<dbReference type="Gene3D" id="3.60.110.10">
    <property type="entry name" value="Carbon-nitrogen hydrolase"/>
    <property type="match status" value="1"/>
</dbReference>
<dbReference type="PROSITE" id="PS50263">
    <property type="entry name" value="CN_HYDROLASE"/>
    <property type="match status" value="1"/>
</dbReference>